<keyword evidence="3" id="KW-1185">Reference proteome</keyword>
<dbReference type="Proteomes" id="UP000008916">
    <property type="component" value="Chromosome"/>
</dbReference>
<evidence type="ECO:0000256" key="1">
    <source>
        <dbReference type="SAM" id="MobiDB-lite"/>
    </source>
</evidence>
<organism evidence="2 3">
    <name type="scientific">Mycolicibacterium gilvum (strain DSM 45189 / LMG 24558 / Spyr1)</name>
    <name type="common">Mycobacterium gilvum</name>
    <dbReference type="NCBI Taxonomy" id="278137"/>
    <lineage>
        <taxon>Bacteria</taxon>
        <taxon>Bacillati</taxon>
        <taxon>Actinomycetota</taxon>
        <taxon>Actinomycetes</taxon>
        <taxon>Mycobacteriales</taxon>
        <taxon>Mycobacteriaceae</taxon>
        <taxon>Mycolicibacterium</taxon>
    </lineage>
</organism>
<feature type="region of interest" description="Disordered" evidence="1">
    <location>
        <begin position="79"/>
        <end position="134"/>
    </location>
</feature>
<gene>
    <name evidence="2" type="ordered locus">Mspyr1_11970</name>
</gene>
<dbReference type="RefSeq" id="WP_013470898.1">
    <property type="nucleotide sequence ID" value="NC_014814.1"/>
</dbReference>
<name>E6TGZ9_MYCSR</name>
<dbReference type="KEGG" id="msp:Mspyr1_11970"/>
<evidence type="ECO:0000313" key="3">
    <source>
        <dbReference type="Proteomes" id="UP000008916"/>
    </source>
</evidence>
<reference evidence="2 3" key="1">
    <citation type="journal article" date="2011" name="Stand. Genomic Sci.">
        <title>Complete genome sequence of Mycobacterium sp. strain (Spyr1) and reclassification to Mycobacterium gilvum Spyr1.</title>
        <authorList>
            <person name="Kallimanis A."/>
            <person name="Karabika E."/>
            <person name="Mavromatis K."/>
            <person name="Lapidus A."/>
            <person name="Labutti K.M."/>
            <person name="Liolios K."/>
            <person name="Ivanova N."/>
            <person name="Goodwin L."/>
            <person name="Woyke T."/>
            <person name="Velentzas A.D."/>
            <person name="Perisynakis A."/>
            <person name="Ouzounis C.C."/>
            <person name="Kyrpides N.C."/>
            <person name="Koukkou A.I."/>
            <person name="Drainas C."/>
        </authorList>
    </citation>
    <scope>NUCLEOTIDE SEQUENCE [LARGE SCALE GENOMIC DNA]</scope>
    <source>
        <strain evidence="3">DSM 45189 / LMG 24558 / Spyr1</strain>
    </source>
</reference>
<dbReference type="AlphaFoldDB" id="E6TGZ9"/>
<proteinExistence type="predicted"/>
<dbReference type="HOGENOM" id="CLU_1893924_0_0_11"/>
<protein>
    <submittedName>
        <fullName evidence="2">Uncharacterized protein</fullName>
    </submittedName>
</protein>
<evidence type="ECO:0000313" key="2">
    <source>
        <dbReference type="EMBL" id="ADT97879.1"/>
    </source>
</evidence>
<sequence length="134" mass="15064">MSRRRNPADEVAPLPVADMPTRLQVYDPADWLPPAGVAEPVDGHDEAAWDAFEVAERRAYEAFQAAGREWHTRFQLPPLNIAELPPDEPFTPPPNKVDDRTLPGPVDERLGDEDLGGERRGRLPGLRSSTRRRH</sequence>
<dbReference type="EMBL" id="CP002385">
    <property type="protein sequence ID" value="ADT97879.1"/>
    <property type="molecule type" value="Genomic_DNA"/>
</dbReference>
<feature type="compositionally biased region" description="Basic and acidic residues" evidence="1">
    <location>
        <begin position="96"/>
        <end position="109"/>
    </location>
</feature>
<accession>E6TGZ9</accession>